<evidence type="ECO:0000313" key="12">
    <source>
        <dbReference type="EMBL" id="MBS9479064.1"/>
    </source>
</evidence>
<feature type="region of interest" description="Disordered" evidence="10">
    <location>
        <begin position="1"/>
        <end position="20"/>
    </location>
</feature>
<keyword evidence="13" id="KW-1185">Reference proteome</keyword>
<evidence type="ECO:0000259" key="11">
    <source>
        <dbReference type="Pfam" id="PF04290"/>
    </source>
</evidence>
<dbReference type="Proteomes" id="UP001166585">
    <property type="component" value="Unassembled WGS sequence"/>
</dbReference>
<reference evidence="12" key="1">
    <citation type="submission" date="2021-05" db="EMBL/GenBank/DDBJ databases">
        <authorList>
            <person name="Sun Q."/>
            <person name="Inoue M."/>
        </authorList>
    </citation>
    <scope>NUCLEOTIDE SEQUENCE</scope>
    <source>
        <strain evidence="12">VKM B-3255</strain>
    </source>
</reference>
<evidence type="ECO:0000256" key="8">
    <source>
        <dbReference type="ARBA" id="ARBA00038436"/>
    </source>
</evidence>
<name>A0ABS5RBN2_9HYPH</name>
<protein>
    <recommendedName>
        <fullName evidence="9">TRAP transporter small permease protein</fullName>
    </recommendedName>
</protein>
<feature type="transmembrane region" description="Helical" evidence="9">
    <location>
        <begin position="46"/>
        <end position="64"/>
    </location>
</feature>
<sequence length="197" mass="21906">MAAGGERDSGHQRSKSVTADEAKRAGEGAWGVAARYVRVVDGLSNYVGYLAASLIFFMGGTLLFDAVMRNVVKMPVHWAVELTQFTLAAYYFMGGPFTLRNNEHVRMDLWYSTLSERGKAKMDLITVWCLIFYLGVLLAGSISSLQYAIATNEKRFSIWNPSVIPIKALLTACLVLMLLQAFSLVIKHIFTLRGEKI</sequence>
<comment type="caution">
    <text evidence="9">Lacks conserved residue(s) required for the propagation of feature annotation.</text>
</comment>
<dbReference type="EMBL" id="JAHCQH010000022">
    <property type="protein sequence ID" value="MBS9479064.1"/>
    <property type="molecule type" value="Genomic_DNA"/>
</dbReference>
<evidence type="ECO:0000256" key="3">
    <source>
        <dbReference type="ARBA" id="ARBA00022475"/>
    </source>
</evidence>
<comment type="similarity">
    <text evidence="8 9">Belongs to the TRAP transporter small permease family.</text>
</comment>
<feature type="compositionally biased region" description="Basic and acidic residues" evidence="10">
    <location>
        <begin position="1"/>
        <end position="11"/>
    </location>
</feature>
<keyword evidence="2 9" id="KW-0813">Transport</keyword>
<feature type="transmembrane region" description="Helical" evidence="9">
    <location>
        <begin position="169"/>
        <end position="190"/>
    </location>
</feature>
<comment type="caution">
    <text evidence="12">The sequence shown here is derived from an EMBL/GenBank/DDBJ whole genome shotgun (WGS) entry which is preliminary data.</text>
</comment>
<dbReference type="PANTHER" id="PTHR35011">
    <property type="entry name" value="2,3-DIKETO-L-GULONATE TRAP TRANSPORTER SMALL PERMEASE PROTEIN YIAM"/>
    <property type="match status" value="1"/>
</dbReference>
<evidence type="ECO:0000256" key="6">
    <source>
        <dbReference type="ARBA" id="ARBA00022989"/>
    </source>
</evidence>
<keyword evidence="4 9" id="KW-0997">Cell inner membrane</keyword>
<keyword evidence="6 9" id="KW-1133">Transmembrane helix</keyword>
<dbReference type="Pfam" id="PF04290">
    <property type="entry name" value="DctQ"/>
    <property type="match status" value="1"/>
</dbReference>
<evidence type="ECO:0000256" key="4">
    <source>
        <dbReference type="ARBA" id="ARBA00022519"/>
    </source>
</evidence>
<gene>
    <name evidence="12" type="ORF">KIP89_18305</name>
</gene>
<evidence type="ECO:0000256" key="1">
    <source>
        <dbReference type="ARBA" id="ARBA00004429"/>
    </source>
</evidence>
<dbReference type="PANTHER" id="PTHR35011:SF4">
    <property type="entry name" value="SLL1102 PROTEIN"/>
    <property type="match status" value="1"/>
</dbReference>
<evidence type="ECO:0000256" key="10">
    <source>
        <dbReference type="SAM" id="MobiDB-lite"/>
    </source>
</evidence>
<comment type="function">
    <text evidence="9">Part of the tripartite ATP-independent periplasmic (TRAP) transport system.</text>
</comment>
<keyword evidence="7 9" id="KW-0472">Membrane</keyword>
<dbReference type="InterPro" id="IPR007387">
    <property type="entry name" value="TRAP_DctQ"/>
</dbReference>
<accession>A0ABS5RBN2</accession>
<evidence type="ECO:0000256" key="9">
    <source>
        <dbReference type="RuleBase" id="RU369079"/>
    </source>
</evidence>
<proteinExistence type="inferred from homology"/>
<feature type="transmembrane region" description="Helical" evidence="9">
    <location>
        <begin position="124"/>
        <end position="149"/>
    </location>
</feature>
<evidence type="ECO:0000313" key="13">
    <source>
        <dbReference type="Proteomes" id="UP001166585"/>
    </source>
</evidence>
<evidence type="ECO:0000256" key="5">
    <source>
        <dbReference type="ARBA" id="ARBA00022692"/>
    </source>
</evidence>
<feature type="domain" description="Tripartite ATP-independent periplasmic transporters DctQ component" evidence="11">
    <location>
        <begin position="61"/>
        <end position="188"/>
    </location>
</feature>
<organism evidence="12 13">
    <name type="scientific">Ancylobacter radicis</name>
    <dbReference type="NCBI Taxonomy" id="2836179"/>
    <lineage>
        <taxon>Bacteria</taxon>
        <taxon>Pseudomonadati</taxon>
        <taxon>Pseudomonadota</taxon>
        <taxon>Alphaproteobacteria</taxon>
        <taxon>Hyphomicrobiales</taxon>
        <taxon>Xanthobacteraceae</taxon>
        <taxon>Ancylobacter</taxon>
    </lineage>
</organism>
<keyword evidence="3" id="KW-1003">Cell membrane</keyword>
<dbReference type="InterPro" id="IPR055348">
    <property type="entry name" value="DctQ"/>
</dbReference>
<keyword evidence="5 9" id="KW-0812">Transmembrane</keyword>
<comment type="subunit">
    <text evidence="9">The complex comprises the extracytoplasmic solute receptor protein and the two transmembrane proteins.</text>
</comment>
<comment type="subcellular location">
    <subcellularLocation>
        <location evidence="1 9">Cell inner membrane</location>
        <topology evidence="1 9">Multi-pass membrane protein</topology>
    </subcellularLocation>
</comment>
<evidence type="ECO:0000256" key="2">
    <source>
        <dbReference type="ARBA" id="ARBA00022448"/>
    </source>
</evidence>
<evidence type="ECO:0000256" key="7">
    <source>
        <dbReference type="ARBA" id="ARBA00023136"/>
    </source>
</evidence>